<dbReference type="SUPFAM" id="SSF54631">
    <property type="entry name" value="CBS-domain pair"/>
    <property type="match status" value="1"/>
</dbReference>
<keyword evidence="8" id="KW-0129">CBS domain</keyword>
<dbReference type="PANTHER" id="PTHR45711:SF6">
    <property type="entry name" value="CHLORIDE CHANNEL PROTEIN"/>
    <property type="match status" value="1"/>
</dbReference>
<keyword evidence="3 9" id="KW-0812">Transmembrane</keyword>
<dbReference type="SUPFAM" id="SSF81340">
    <property type="entry name" value="Clc chloride channel"/>
    <property type="match status" value="1"/>
</dbReference>
<name>A0AAD7UYA8_9FUNG</name>
<evidence type="ECO:0000256" key="3">
    <source>
        <dbReference type="ARBA" id="ARBA00022692"/>
    </source>
</evidence>
<evidence type="ECO:0000256" key="8">
    <source>
        <dbReference type="PROSITE-ProRule" id="PRU00703"/>
    </source>
</evidence>
<evidence type="ECO:0000256" key="1">
    <source>
        <dbReference type="ARBA" id="ARBA00004141"/>
    </source>
</evidence>
<dbReference type="Gene3D" id="1.10.3080.10">
    <property type="entry name" value="Clc chloride channel"/>
    <property type="match status" value="1"/>
</dbReference>
<comment type="similarity">
    <text evidence="9">Belongs to the chloride channel (TC 2.A.49) family.</text>
</comment>
<keyword evidence="4 9" id="KW-1133">Transmembrane helix</keyword>
<evidence type="ECO:0000259" key="10">
    <source>
        <dbReference type="PROSITE" id="PS51371"/>
    </source>
</evidence>
<evidence type="ECO:0000256" key="4">
    <source>
        <dbReference type="ARBA" id="ARBA00022989"/>
    </source>
</evidence>
<dbReference type="InterPro" id="IPR000644">
    <property type="entry name" value="CBS_dom"/>
</dbReference>
<dbReference type="RefSeq" id="XP_058339831.1">
    <property type="nucleotide sequence ID" value="XM_058489474.1"/>
</dbReference>
<dbReference type="GO" id="GO:0005886">
    <property type="term" value="C:plasma membrane"/>
    <property type="evidence" value="ECO:0007669"/>
    <property type="project" value="TreeGrafter"/>
</dbReference>
<evidence type="ECO:0000256" key="9">
    <source>
        <dbReference type="RuleBase" id="RU361221"/>
    </source>
</evidence>
<organism evidence="11 12">
    <name type="scientific">Lichtheimia ornata</name>
    <dbReference type="NCBI Taxonomy" id="688661"/>
    <lineage>
        <taxon>Eukaryota</taxon>
        <taxon>Fungi</taxon>
        <taxon>Fungi incertae sedis</taxon>
        <taxon>Mucoromycota</taxon>
        <taxon>Mucoromycotina</taxon>
        <taxon>Mucoromycetes</taxon>
        <taxon>Mucorales</taxon>
        <taxon>Lichtheimiaceae</taxon>
        <taxon>Lichtheimia</taxon>
    </lineage>
</organism>
<dbReference type="AlphaFoldDB" id="A0AAD7UYA8"/>
<evidence type="ECO:0000256" key="6">
    <source>
        <dbReference type="ARBA" id="ARBA00023136"/>
    </source>
</evidence>
<evidence type="ECO:0000313" key="11">
    <source>
        <dbReference type="EMBL" id="KAJ8654917.1"/>
    </source>
</evidence>
<dbReference type="GO" id="GO:0005794">
    <property type="term" value="C:Golgi apparatus"/>
    <property type="evidence" value="ECO:0007669"/>
    <property type="project" value="TreeGrafter"/>
</dbReference>
<evidence type="ECO:0000313" key="12">
    <source>
        <dbReference type="Proteomes" id="UP001234581"/>
    </source>
</evidence>
<keyword evidence="7 9" id="KW-0868">Chloride</keyword>
<dbReference type="CDD" id="cd03684">
    <property type="entry name" value="ClC_3_like"/>
    <property type="match status" value="1"/>
</dbReference>
<feature type="transmembrane region" description="Helical" evidence="9">
    <location>
        <begin position="343"/>
        <end position="367"/>
    </location>
</feature>
<accession>A0AAD7UYA8</accession>
<feature type="transmembrane region" description="Helical" evidence="9">
    <location>
        <begin position="590"/>
        <end position="615"/>
    </location>
</feature>
<feature type="transmembrane region" description="Helical" evidence="9">
    <location>
        <begin position="138"/>
        <end position="156"/>
    </location>
</feature>
<dbReference type="InterPro" id="IPR046342">
    <property type="entry name" value="CBS_dom_sf"/>
</dbReference>
<feature type="transmembrane region" description="Helical" evidence="9">
    <location>
        <begin position="276"/>
        <end position="302"/>
    </location>
</feature>
<feature type="transmembrane region" description="Helical" evidence="9">
    <location>
        <begin position="417"/>
        <end position="436"/>
    </location>
</feature>
<protein>
    <recommendedName>
        <fullName evidence="9">Chloride channel protein</fullName>
    </recommendedName>
</protein>
<dbReference type="InterPro" id="IPR014743">
    <property type="entry name" value="Cl-channel_core"/>
</dbReference>
<comment type="caution">
    <text evidence="11">The sequence shown here is derived from an EMBL/GenBank/DDBJ whole genome shotgun (WGS) entry which is preliminary data.</text>
</comment>
<evidence type="ECO:0000256" key="5">
    <source>
        <dbReference type="ARBA" id="ARBA00023065"/>
    </source>
</evidence>
<dbReference type="PANTHER" id="PTHR45711">
    <property type="entry name" value="CHLORIDE CHANNEL PROTEIN"/>
    <property type="match status" value="1"/>
</dbReference>
<feature type="transmembrane region" description="Helical" evidence="9">
    <location>
        <begin position="621"/>
        <end position="638"/>
    </location>
</feature>
<gene>
    <name evidence="11" type="ORF">O0I10_009482</name>
</gene>
<sequence length="867" mass="96747">MLVRSDDSEYSSLLDTQQQHDRFYNSLYPPSTIFDASHQNRQRSHSAILSSCASVNSCARDDQSVVCRLFNKRLGQYDDDRQELLNENTGVRVWYESYSSIDWIHDHIKEGVRLRKLRNITSDGWRGRWIKMKDASQAWILVTLTGTTVALVAWLVDVVQEWMSDLKTGYCTTNWRYNSKFCCWGRENGCPEWRTWSEAFGNATQASSYYTDMAMYSVLGLFFAWIASTMVKYTAETIVVTSPSATSDKDQLKGVSKPETKTVYYTSGSGIPEVKVILAGFVIKGVLGIKAFLVKGIGMIFATSAGLTTGKEGPFVHLAAAAANIYCRLFDKFNKNESKRREILSASTAAGVAVAFGAPIGGVLFTLEEVSYYFPIKTMIRSFCCAMVAATILKIADPFGTGKIVMYQVHYDKDFHVFELLPFLLCGAIGGFLGAATTYINVKFQYLRKSTALGKYPVWEVLGIMVITILLNYWNPFGRISLSEFAMKLFSQCSPEKDDAGLCVTDSSEIPQILTLLLITLLIKIFLAVITFGCRIPGGIFLPVLIIGGIAGRMIGLSMQHLVMTYPDTWPFKVCSAEIASDQQCIIPGIYAMVGAAAALTGMTRTTVSLVVIMFELTYSLVYSVPIMIAVMMAKWVADAMYLDGLYDLLIELQGYPFLDSRKTFPHSLHTVRDLVTEQGEQEHPFIDMDDDPITVGALYKKLEAIDYTEDGGFPILSNGGRTLEGYIATSELSFALDQLSNYCSSSPYPITEQECMNVPCYFRRNKGTQPCLIAPIRTTLSDCNDSEDDDDNEQADIFRPALNDLSIYVDQAPLTINQNASMELLTELFIKLGSRYICVTRSDGQYISVIHKRTLLAYIETLEEHT</sequence>
<feature type="transmembrane region" description="Helical" evidence="9">
    <location>
        <begin position="213"/>
        <end position="231"/>
    </location>
</feature>
<feature type="transmembrane region" description="Helical" evidence="9">
    <location>
        <begin position="456"/>
        <end position="474"/>
    </location>
</feature>
<feature type="transmembrane region" description="Helical" evidence="9">
    <location>
        <begin position="314"/>
        <end position="331"/>
    </location>
</feature>
<dbReference type="GO" id="GO:0005769">
    <property type="term" value="C:early endosome"/>
    <property type="evidence" value="ECO:0007669"/>
    <property type="project" value="TreeGrafter"/>
</dbReference>
<dbReference type="PROSITE" id="PS51371">
    <property type="entry name" value="CBS"/>
    <property type="match status" value="1"/>
</dbReference>
<dbReference type="Proteomes" id="UP001234581">
    <property type="component" value="Unassembled WGS sequence"/>
</dbReference>
<feature type="transmembrane region" description="Helical" evidence="9">
    <location>
        <begin position="513"/>
        <end position="532"/>
    </location>
</feature>
<keyword evidence="6 9" id="KW-0472">Membrane</keyword>
<dbReference type="Pfam" id="PF00654">
    <property type="entry name" value="Voltage_CLC"/>
    <property type="match status" value="1"/>
</dbReference>
<keyword evidence="5 9" id="KW-0406">Ion transport</keyword>
<dbReference type="PRINTS" id="PR00762">
    <property type="entry name" value="CLCHANNEL"/>
</dbReference>
<feature type="domain" description="CBS" evidence="10">
    <location>
        <begin position="810"/>
        <end position="867"/>
    </location>
</feature>
<evidence type="ECO:0000256" key="7">
    <source>
        <dbReference type="ARBA" id="ARBA00023214"/>
    </source>
</evidence>
<dbReference type="InterPro" id="IPR001807">
    <property type="entry name" value="ClC"/>
</dbReference>
<comment type="subcellular location">
    <subcellularLocation>
        <location evidence="1 9">Membrane</location>
        <topology evidence="1 9">Multi-pass membrane protein</topology>
    </subcellularLocation>
</comment>
<dbReference type="GO" id="GO:0005247">
    <property type="term" value="F:voltage-gated chloride channel activity"/>
    <property type="evidence" value="ECO:0007669"/>
    <property type="project" value="TreeGrafter"/>
</dbReference>
<keyword evidence="12" id="KW-1185">Reference proteome</keyword>
<reference evidence="11 12" key="1">
    <citation type="submission" date="2023-03" db="EMBL/GenBank/DDBJ databases">
        <title>Genome sequence of Lichtheimia ornata CBS 291.66.</title>
        <authorList>
            <person name="Mohabir J.T."/>
            <person name="Shea T.P."/>
            <person name="Kurbessoian T."/>
            <person name="Berby B."/>
            <person name="Fontaine J."/>
            <person name="Livny J."/>
            <person name="Gnirke A."/>
            <person name="Stajich J.E."/>
            <person name="Cuomo C.A."/>
        </authorList>
    </citation>
    <scope>NUCLEOTIDE SEQUENCE [LARGE SCALE GENOMIC DNA]</scope>
    <source>
        <strain evidence="11">CBS 291.66</strain>
    </source>
</reference>
<dbReference type="GeneID" id="83216888"/>
<keyword evidence="2 9" id="KW-0813">Transport</keyword>
<evidence type="ECO:0000256" key="2">
    <source>
        <dbReference type="ARBA" id="ARBA00022448"/>
    </source>
</evidence>
<proteinExistence type="inferred from homology"/>
<feature type="transmembrane region" description="Helical" evidence="9">
    <location>
        <begin position="538"/>
        <end position="556"/>
    </location>
</feature>
<dbReference type="EMBL" id="JARTCD010000055">
    <property type="protein sequence ID" value="KAJ8654917.1"/>
    <property type="molecule type" value="Genomic_DNA"/>
</dbReference>